<dbReference type="InterPro" id="IPR036390">
    <property type="entry name" value="WH_DNA-bd_sf"/>
</dbReference>
<protein>
    <submittedName>
        <fullName evidence="2">Helix-turn-helix transcriptional regulator</fullName>
    </submittedName>
</protein>
<evidence type="ECO:0000313" key="3">
    <source>
        <dbReference type="Proteomes" id="UP001589710"/>
    </source>
</evidence>
<comment type="caution">
    <text evidence="2">The sequence shown here is derived from an EMBL/GenBank/DDBJ whole genome shotgun (WGS) entry which is preliminary data.</text>
</comment>
<reference evidence="2 3" key="1">
    <citation type="submission" date="2024-09" db="EMBL/GenBank/DDBJ databases">
        <authorList>
            <person name="Sun Q."/>
            <person name="Mori K."/>
        </authorList>
    </citation>
    <scope>NUCLEOTIDE SEQUENCE [LARGE SCALE GENOMIC DNA]</scope>
    <source>
        <strain evidence="2 3">JCM 3331</strain>
    </source>
</reference>
<dbReference type="InterPro" id="IPR002831">
    <property type="entry name" value="Tscrpt_reg_TrmB_N"/>
</dbReference>
<evidence type="ECO:0000313" key="2">
    <source>
        <dbReference type="EMBL" id="MFB9579738.1"/>
    </source>
</evidence>
<name>A0ABV5RPM6_9ACTN</name>
<dbReference type="InterPro" id="IPR036388">
    <property type="entry name" value="WH-like_DNA-bd_sf"/>
</dbReference>
<dbReference type="InterPro" id="IPR016032">
    <property type="entry name" value="Sig_transdc_resp-reg_C-effctor"/>
</dbReference>
<organism evidence="2 3">
    <name type="scientific">Streptomyces yanii</name>
    <dbReference type="NCBI Taxonomy" id="78510"/>
    <lineage>
        <taxon>Bacteria</taxon>
        <taxon>Bacillati</taxon>
        <taxon>Actinomycetota</taxon>
        <taxon>Actinomycetes</taxon>
        <taxon>Kitasatosporales</taxon>
        <taxon>Streptomycetaceae</taxon>
        <taxon>Streptomyces</taxon>
    </lineage>
</organism>
<sequence length="331" mass="35905">MHPLQAIGLPASAERAYLVLVEGGALTPAGLAEVLETTSREATEVVARLSALGLVETVPRDGDTPTTVRACPPAAPLGNLADERARQAAALRESSEALSRFWRDHRPDSAGYVEVVRTTAAIEAVRRRVHDEATRSVRALSVGFSIARSGRVTVLDGALEAMADGIEYRVVYRAQALSDPNMREVVQTCVEAGEQARVLPDLPLSLAICDEEFCVVNIPVSRPRQAHAMVVRRSGLLDALIGVFESYWRLGVPLPAQDDAVGADTGPSLNRPDENRQLLMYLSSGLTDESIARELGISERTVARRISRLQEMVGARTRFQLGVQATRHGWL</sequence>
<feature type="domain" description="HTH luxR-type" evidence="1">
    <location>
        <begin position="276"/>
        <end position="325"/>
    </location>
</feature>
<gene>
    <name evidence="2" type="ORF">ACFFTL_47730</name>
</gene>
<dbReference type="Pfam" id="PF00196">
    <property type="entry name" value="GerE"/>
    <property type="match status" value="1"/>
</dbReference>
<dbReference type="Gene3D" id="1.10.10.10">
    <property type="entry name" value="Winged helix-like DNA-binding domain superfamily/Winged helix DNA-binding domain"/>
    <property type="match status" value="2"/>
</dbReference>
<dbReference type="SUPFAM" id="SSF46894">
    <property type="entry name" value="C-terminal effector domain of the bipartite response regulators"/>
    <property type="match status" value="1"/>
</dbReference>
<dbReference type="Pfam" id="PF01978">
    <property type="entry name" value="TrmB"/>
    <property type="match status" value="1"/>
</dbReference>
<dbReference type="InterPro" id="IPR000792">
    <property type="entry name" value="Tscrpt_reg_LuxR_C"/>
</dbReference>
<dbReference type="SUPFAM" id="SSF46785">
    <property type="entry name" value="Winged helix' DNA-binding domain"/>
    <property type="match status" value="1"/>
</dbReference>
<dbReference type="EMBL" id="JBHMCG010000232">
    <property type="protein sequence ID" value="MFB9579738.1"/>
    <property type="molecule type" value="Genomic_DNA"/>
</dbReference>
<dbReference type="PANTHER" id="PTHR34293">
    <property type="entry name" value="HTH-TYPE TRANSCRIPTIONAL REGULATOR TRMBL2"/>
    <property type="match status" value="1"/>
</dbReference>
<evidence type="ECO:0000259" key="1">
    <source>
        <dbReference type="SMART" id="SM00421"/>
    </source>
</evidence>
<dbReference type="InterPro" id="IPR051797">
    <property type="entry name" value="TrmB-like"/>
</dbReference>
<proteinExistence type="predicted"/>
<dbReference type="RefSeq" id="WP_345510139.1">
    <property type="nucleotide sequence ID" value="NZ_BAAAXD010000006.1"/>
</dbReference>
<keyword evidence="3" id="KW-1185">Reference proteome</keyword>
<accession>A0ABV5RPM6</accession>
<dbReference type="PANTHER" id="PTHR34293:SF1">
    <property type="entry name" value="HTH-TYPE TRANSCRIPTIONAL REGULATOR TRMBL2"/>
    <property type="match status" value="1"/>
</dbReference>
<dbReference type="SMART" id="SM00421">
    <property type="entry name" value="HTH_LUXR"/>
    <property type="match status" value="1"/>
</dbReference>
<dbReference type="Proteomes" id="UP001589710">
    <property type="component" value="Unassembled WGS sequence"/>
</dbReference>